<sequence>MNLSPACTSGTPRARGTTVLMAAVGVPIALTLWGRHDLLLLDAAAGLASWALLPLLVRRPVAVTLVLDVLAVLSPSATPASTVGTLQVAGVRSVRVAVAVGLAGIAAHAARPLVQPIPLPFGWWLLLVAIAHAALIGWGALIQARRALIASLRDRAERAEADRDRRVAEARALERARIAREMHDVLAHRLSLLATYAGALEYRPDASPEKLARAAGVIRSSAHQALGELRDVLTVLRADDAEDAAPQPVLADLPRLLAEAEDAGTPVAFTDRTAGTGTLPPTLSRTVYRVVQEGLTNARKHAPGSRVRIVLDGEPGGRLTVELSNPLGPGPADTASPIPGSGTGLIGLTERVRLAGGALDHGATPGGFGLRAWLPFPECAP</sequence>
<evidence type="ECO:0000256" key="10">
    <source>
        <dbReference type="SAM" id="Phobius"/>
    </source>
</evidence>
<keyword evidence="7" id="KW-0067">ATP-binding</keyword>
<dbReference type="Proteomes" id="UP000487268">
    <property type="component" value="Unassembled WGS sequence"/>
</dbReference>
<name>A0A7K0C1V8_9ACTN</name>
<dbReference type="InterPro" id="IPR036890">
    <property type="entry name" value="HATPase_C_sf"/>
</dbReference>
<comment type="catalytic activity">
    <reaction evidence="1">
        <text>ATP + protein L-histidine = ADP + protein N-phospho-L-histidine.</text>
        <dbReference type="EC" id="2.7.13.3"/>
    </reaction>
</comment>
<dbReference type="GO" id="GO:0016020">
    <property type="term" value="C:membrane"/>
    <property type="evidence" value="ECO:0007669"/>
    <property type="project" value="InterPro"/>
</dbReference>
<keyword evidence="10" id="KW-0472">Membrane</keyword>
<keyword evidence="4" id="KW-0808">Transferase</keyword>
<dbReference type="Gene3D" id="3.30.565.10">
    <property type="entry name" value="Histidine kinase-like ATPase, C-terminal domain"/>
    <property type="match status" value="1"/>
</dbReference>
<evidence type="ECO:0000256" key="3">
    <source>
        <dbReference type="ARBA" id="ARBA00022553"/>
    </source>
</evidence>
<dbReference type="Gene3D" id="1.20.5.1930">
    <property type="match status" value="1"/>
</dbReference>
<feature type="coiled-coil region" evidence="9">
    <location>
        <begin position="142"/>
        <end position="176"/>
    </location>
</feature>
<dbReference type="EMBL" id="WEGH01000003">
    <property type="protein sequence ID" value="MQY07455.1"/>
    <property type="molecule type" value="Genomic_DNA"/>
</dbReference>
<evidence type="ECO:0000256" key="8">
    <source>
        <dbReference type="ARBA" id="ARBA00023012"/>
    </source>
</evidence>
<accession>A0A7K0C1V8</accession>
<protein>
    <recommendedName>
        <fullName evidence="2">histidine kinase</fullName>
        <ecNumber evidence="2">2.7.13.3</ecNumber>
    </recommendedName>
</protein>
<comment type="caution">
    <text evidence="12">The sequence shown here is derived from an EMBL/GenBank/DDBJ whole genome shotgun (WGS) entry which is preliminary data.</text>
</comment>
<evidence type="ECO:0000256" key="2">
    <source>
        <dbReference type="ARBA" id="ARBA00012438"/>
    </source>
</evidence>
<evidence type="ECO:0000256" key="6">
    <source>
        <dbReference type="ARBA" id="ARBA00022777"/>
    </source>
</evidence>
<organism evidence="12 13">
    <name type="scientific">Actinomadura macrotermitis</name>
    <dbReference type="NCBI Taxonomy" id="2585200"/>
    <lineage>
        <taxon>Bacteria</taxon>
        <taxon>Bacillati</taxon>
        <taxon>Actinomycetota</taxon>
        <taxon>Actinomycetes</taxon>
        <taxon>Streptosporangiales</taxon>
        <taxon>Thermomonosporaceae</taxon>
        <taxon>Actinomadura</taxon>
    </lineage>
</organism>
<dbReference type="SUPFAM" id="SSF55874">
    <property type="entry name" value="ATPase domain of HSP90 chaperone/DNA topoisomerase II/histidine kinase"/>
    <property type="match status" value="1"/>
</dbReference>
<feature type="transmembrane region" description="Helical" evidence="10">
    <location>
        <begin position="121"/>
        <end position="142"/>
    </location>
</feature>
<gene>
    <name evidence="12" type="ORF">ACRB68_55550</name>
</gene>
<evidence type="ECO:0000256" key="9">
    <source>
        <dbReference type="SAM" id="Coils"/>
    </source>
</evidence>
<keyword evidence="9" id="KW-0175">Coiled coil</keyword>
<feature type="domain" description="Signal transduction histidine kinase subgroup 3 dimerisation and phosphoacceptor" evidence="11">
    <location>
        <begin position="174"/>
        <end position="239"/>
    </location>
</feature>
<dbReference type="PANTHER" id="PTHR24421:SF10">
    <property type="entry name" value="NITRATE_NITRITE SENSOR PROTEIN NARQ"/>
    <property type="match status" value="1"/>
</dbReference>
<evidence type="ECO:0000313" key="13">
    <source>
        <dbReference type="Proteomes" id="UP000487268"/>
    </source>
</evidence>
<dbReference type="AlphaFoldDB" id="A0A7K0C1V8"/>
<keyword evidence="3" id="KW-0597">Phosphoprotein</keyword>
<dbReference type="CDD" id="cd16917">
    <property type="entry name" value="HATPase_UhpB-NarQ-NarX-like"/>
    <property type="match status" value="1"/>
</dbReference>
<reference evidence="12 13" key="1">
    <citation type="submission" date="2019-10" db="EMBL/GenBank/DDBJ databases">
        <title>Actinomadura rubteroloni sp. nov. and Actinomadura macrotermitis sp. nov., isolated from the gut of fungus growing-termite Macrotermes natalensis.</title>
        <authorList>
            <person name="Benndorf R."/>
            <person name="Martin K."/>
            <person name="Kuefner M."/>
            <person name="De Beer W."/>
            <person name="Kaster A.-K."/>
            <person name="Vollmers J."/>
            <person name="Poulsen M."/>
            <person name="Beemelmanns C."/>
        </authorList>
    </citation>
    <scope>NUCLEOTIDE SEQUENCE [LARGE SCALE GENOMIC DNA]</scope>
    <source>
        <strain evidence="12 13">RB68</strain>
    </source>
</reference>
<keyword evidence="10" id="KW-0812">Transmembrane</keyword>
<proteinExistence type="predicted"/>
<keyword evidence="8" id="KW-0902">Two-component regulatory system</keyword>
<dbReference type="RefSeq" id="WP_328594857.1">
    <property type="nucleotide sequence ID" value="NZ_WEGH01000003.1"/>
</dbReference>
<evidence type="ECO:0000256" key="1">
    <source>
        <dbReference type="ARBA" id="ARBA00000085"/>
    </source>
</evidence>
<keyword evidence="6" id="KW-0418">Kinase</keyword>
<keyword evidence="10" id="KW-1133">Transmembrane helix</keyword>
<keyword evidence="5" id="KW-0547">Nucleotide-binding</keyword>
<evidence type="ECO:0000313" key="12">
    <source>
        <dbReference type="EMBL" id="MQY07455.1"/>
    </source>
</evidence>
<dbReference type="PANTHER" id="PTHR24421">
    <property type="entry name" value="NITRATE/NITRITE SENSOR PROTEIN NARX-RELATED"/>
    <property type="match status" value="1"/>
</dbReference>
<dbReference type="GO" id="GO:0000155">
    <property type="term" value="F:phosphorelay sensor kinase activity"/>
    <property type="evidence" value="ECO:0007669"/>
    <property type="project" value="InterPro"/>
</dbReference>
<dbReference type="InterPro" id="IPR050482">
    <property type="entry name" value="Sensor_HK_TwoCompSys"/>
</dbReference>
<dbReference type="GO" id="GO:0005524">
    <property type="term" value="F:ATP binding"/>
    <property type="evidence" value="ECO:0007669"/>
    <property type="project" value="UniProtKB-KW"/>
</dbReference>
<dbReference type="EC" id="2.7.13.3" evidence="2"/>
<dbReference type="Pfam" id="PF07730">
    <property type="entry name" value="HisKA_3"/>
    <property type="match status" value="1"/>
</dbReference>
<dbReference type="InterPro" id="IPR011712">
    <property type="entry name" value="Sig_transdc_His_kin_sub3_dim/P"/>
</dbReference>
<evidence type="ECO:0000256" key="5">
    <source>
        <dbReference type="ARBA" id="ARBA00022741"/>
    </source>
</evidence>
<dbReference type="GO" id="GO:0046983">
    <property type="term" value="F:protein dimerization activity"/>
    <property type="evidence" value="ECO:0007669"/>
    <property type="project" value="InterPro"/>
</dbReference>
<keyword evidence="13" id="KW-1185">Reference proteome</keyword>
<evidence type="ECO:0000259" key="11">
    <source>
        <dbReference type="Pfam" id="PF07730"/>
    </source>
</evidence>
<evidence type="ECO:0000256" key="4">
    <source>
        <dbReference type="ARBA" id="ARBA00022679"/>
    </source>
</evidence>
<evidence type="ECO:0000256" key="7">
    <source>
        <dbReference type="ARBA" id="ARBA00022840"/>
    </source>
</evidence>
<feature type="transmembrane region" description="Helical" evidence="10">
    <location>
        <begin position="12"/>
        <end position="32"/>
    </location>
</feature>
<feature type="transmembrane region" description="Helical" evidence="10">
    <location>
        <begin position="39"/>
        <end position="57"/>
    </location>
</feature>